<dbReference type="EMBL" id="JAODUO010000074">
    <property type="protein sequence ID" value="KAK2190624.1"/>
    <property type="molecule type" value="Genomic_DNA"/>
</dbReference>
<dbReference type="PROSITE" id="PS01013">
    <property type="entry name" value="OSBP"/>
    <property type="match status" value="1"/>
</dbReference>
<protein>
    <recommendedName>
        <fullName evidence="3">Oxysterol-binding protein</fullName>
    </recommendedName>
</protein>
<accession>A0AAD9P9I8</accession>
<gene>
    <name evidence="5" type="ORF">NP493_74g05044</name>
</gene>
<reference evidence="5" key="1">
    <citation type="journal article" date="2023" name="Mol. Biol. Evol.">
        <title>Third-Generation Sequencing Reveals the Adaptive Role of the Epigenome in Three Deep-Sea Polychaetes.</title>
        <authorList>
            <person name="Perez M."/>
            <person name="Aroh O."/>
            <person name="Sun Y."/>
            <person name="Lan Y."/>
            <person name="Juniper S.K."/>
            <person name="Young C.R."/>
            <person name="Angers B."/>
            <person name="Qian P.Y."/>
        </authorList>
    </citation>
    <scope>NUCLEOTIDE SEQUENCE</scope>
    <source>
        <strain evidence="5">R07B-5</strain>
    </source>
</reference>
<dbReference type="GO" id="GO:0005829">
    <property type="term" value="C:cytosol"/>
    <property type="evidence" value="ECO:0007669"/>
    <property type="project" value="TreeGrafter"/>
</dbReference>
<keyword evidence="3" id="KW-0813">Transport</keyword>
<comment type="similarity">
    <text evidence="2">Belongs to the OSBP family.</text>
</comment>
<keyword evidence="6" id="KW-1185">Reference proteome</keyword>
<feature type="compositionally biased region" description="Basic and acidic residues" evidence="4">
    <location>
        <begin position="315"/>
        <end position="332"/>
    </location>
</feature>
<dbReference type="Pfam" id="PF01237">
    <property type="entry name" value="Oxysterol_BP"/>
    <property type="match status" value="1"/>
</dbReference>
<evidence type="ECO:0000256" key="4">
    <source>
        <dbReference type="SAM" id="MobiDB-lite"/>
    </source>
</evidence>
<comment type="caution">
    <text evidence="5">The sequence shown here is derived from an EMBL/GenBank/DDBJ whole genome shotgun (WGS) entry which is preliminary data.</text>
</comment>
<dbReference type="PANTHER" id="PTHR10972:SF209">
    <property type="entry name" value="OXYSTEROL-BINDING PROTEIN"/>
    <property type="match status" value="1"/>
</dbReference>
<dbReference type="InterPro" id="IPR037239">
    <property type="entry name" value="OSBP_sf"/>
</dbReference>
<dbReference type="GO" id="GO:0097038">
    <property type="term" value="C:perinuclear endoplasmic reticulum"/>
    <property type="evidence" value="ECO:0007669"/>
    <property type="project" value="TreeGrafter"/>
</dbReference>
<dbReference type="GO" id="GO:0006869">
    <property type="term" value="P:lipid transport"/>
    <property type="evidence" value="ECO:0007669"/>
    <property type="project" value="UniProtKB-KW"/>
</dbReference>
<evidence type="ECO:0000256" key="3">
    <source>
        <dbReference type="RuleBase" id="RU003845"/>
    </source>
</evidence>
<dbReference type="Proteomes" id="UP001209878">
    <property type="component" value="Unassembled WGS sequence"/>
</dbReference>
<dbReference type="FunFam" id="2.40.160.120:FF:000005">
    <property type="entry name" value="Oxysterol-binding protein"/>
    <property type="match status" value="1"/>
</dbReference>
<evidence type="ECO:0000256" key="2">
    <source>
        <dbReference type="RuleBase" id="RU003844"/>
    </source>
</evidence>
<feature type="region of interest" description="Disordered" evidence="4">
    <location>
        <begin position="292"/>
        <end position="332"/>
    </location>
</feature>
<organism evidence="5 6">
    <name type="scientific">Ridgeia piscesae</name>
    <name type="common">Tubeworm</name>
    <dbReference type="NCBI Taxonomy" id="27915"/>
    <lineage>
        <taxon>Eukaryota</taxon>
        <taxon>Metazoa</taxon>
        <taxon>Spiralia</taxon>
        <taxon>Lophotrochozoa</taxon>
        <taxon>Annelida</taxon>
        <taxon>Polychaeta</taxon>
        <taxon>Sedentaria</taxon>
        <taxon>Canalipalpata</taxon>
        <taxon>Sabellida</taxon>
        <taxon>Siboglinidae</taxon>
        <taxon>Ridgeia</taxon>
    </lineage>
</organism>
<keyword evidence="1" id="KW-0446">Lipid-binding</keyword>
<dbReference type="AlphaFoldDB" id="A0AAD9P9I8"/>
<dbReference type="GO" id="GO:0032934">
    <property type="term" value="F:sterol binding"/>
    <property type="evidence" value="ECO:0007669"/>
    <property type="project" value="TreeGrafter"/>
</dbReference>
<dbReference type="PANTHER" id="PTHR10972">
    <property type="entry name" value="OXYSTEROL-BINDING PROTEIN-RELATED"/>
    <property type="match status" value="1"/>
</dbReference>
<proteinExistence type="inferred from homology"/>
<evidence type="ECO:0000313" key="5">
    <source>
        <dbReference type="EMBL" id="KAK2190624.1"/>
    </source>
</evidence>
<dbReference type="SUPFAM" id="SSF144000">
    <property type="entry name" value="Oxysterol-binding protein-like"/>
    <property type="match status" value="1"/>
</dbReference>
<evidence type="ECO:0000256" key="1">
    <source>
        <dbReference type="ARBA" id="ARBA00023121"/>
    </source>
</evidence>
<dbReference type="FunFam" id="3.30.70.3490:FF:000015">
    <property type="entry name" value="Oxysterol-binding protein"/>
    <property type="match status" value="1"/>
</dbReference>
<dbReference type="GO" id="GO:0005886">
    <property type="term" value="C:plasma membrane"/>
    <property type="evidence" value="ECO:0007669"/>
    <property type="project" value="TreeGrafter"/>
</dbReference>
<name>A0AAD9P9I8_RIDPI</name>
<sequence>MPVIFNEPLSFLERIAEYMEYTSLVEQAAACDDPVERLELVTAFAVSATASNWDRLGKPFNPLLGETYELEREDLGFKIVCEQVSHHPPVSAFHAQSDVFRFYGSIHPKLKFWGKSIEITPKGTVTLHLLKHEEVYTWQNVNCCVHNIIVGKLWIEHYGSMEIINHKTKHKSIVNFKPCGWFGKDLHIIDGGVYDSSGHKLREFYGKWIEALYSYDIGTWENHQRALHENGTSTVKGSEDSQEKTISCNQHVPGQRLLWVAEPKPDDSSQYYSFTTFAMMLNEVDADLCKKLPPTDARRRPDIRKMEEGDLDGATAEKTRLEEKQRSARKERRRTKEDWKPVWFSWRLHEELGREDWVCSSDYWQRDWDKCPDIF</sequence>
<keyword evidence="3" id="KW-0445">Lipid transport</keyword>
<dbReference type="Gene3D" id="3.30.70.3490">
    <property type="match status" value="1"/>
</dbReference>
<dbReference type="Gene3D" id="2.40.160.120">
    <property type="match status" value="1"/>
</dbReference>
<dbReference type="InterPro" id="IPR000648">
    <property type="entry name" value="Oxysterol-bd"/>
</dbReference>
<feature type="compositionally biased region" description="Basic and acidic residues" evidence="4">
    <location>
        <begin position="296"/>
        <end position="308"/>
    </location>
</feature>
<evidence type="ECO:0000313" key="6">
    <source>
        <dbReference type="Proteomes" id="UP001209878"/>
    </source>
</evidence>
<dbReference type="InterPro" id="IPR018494">
    <property type="entry name" value="Oxysterol-bd_CS"/>
</dbReference>